<evidence type="ECO:0000313" key="2">
    <source>
        <dbReference type="Proteomes" id="UP001519460"/>
    </source>
</evidence>
<keyword evidence="2" id="KW-1185">Reference proteome</keyword>
<proteinExistence type="predicted"/>
<accession>A0ABD0KU01</accession>
<protein>
    <submittedName>
        <fullName evidence="1">Uncharacterized protein</fullName>
    </submittedName>
</protein>
<sequence length="133" mass="15028">MEGYGEGEDYVRGMMTEWRTKTSKSLGSAPSEFSNTFRKLYSRGEMGWATHSAQIRPVLAFGNSSTTHTCEFTNSDLEIAKRFLCFHLFLLILRCSRPQNQRMSVSLQHPSRLSLCSDSKGGRVELSCSYEAI</sequence>
<organism evidence="1 2">
    <name type="scientific">Batillaria attramentaria</name>
    <dbReference type="NCBI Taxonomy" id="370345"/>
    <lineage>
        <taxon>Eukaryota</taxon>
        <taxon>Metazoa</taxon>
        <taxon>Spiralia</taxon>
        <taxon>Lophotrochozoa</taxon>
        <taxon>Mollusca</taxon>
        <taxon>Gastropoda</taxon>
        <taxon>Caenogastropoda</taxon>
        <taxon>Sorbeoconcha</taxon>
        <taxon>Cerithioidea</taxon>
        <taxon>Batillariidae</taxon>
        <taxon>Batillaria</taxon>
    </lineage>
</organism>
<dbReference type="EMBL" id="JACVVK020000125">
    <property type="protein sequence ID" value="KAK7490576.1"/>
    <property type="molecule type" value="Genomic_DNA"/>
</dbReference>
<dbReference type="AlphaFoldDB" id="A0ABD0KU01"/>
<reference evidence="1 2" key="1">
    <citation type="journal article" date="2023" name="Sci. Data">
        <title>Genome assembly of the Korean intertidal mud-creeper Batillaria attramentaria.</title>
        <authorList>
            <person name="Patra A.K."/>
            <person name="Ho P.T."/>
            <person name="Jun S."/>
            <person name="Lee S.J."/>
            <person name="Kim Y."/>
            <person name="Won Y.J."/>
        </authorList>
    </citation>
    <scope>NUCLEOTIDE SEQUENCE [LARGE SCALE GENOMIC DNA]</scope>
    <source>
        <strain evidence="1">Wonlab-2016</strain>
    </source>
</reference>
<dbReference type="Proteomes" id="UP001519460">
    <property type="component" value="Unassembled WGS sequence"/>
</dbReference>
<comment type="caution">
    <text evidence="1">The sequence shown here is derived from an EMBL/GenBank/DDBJ whole genome shotgun (WGS) entry which is preliminary data.</text>
</comment>
<name>A0ABD0KU01_9CAEN</name>
<evidence type="ECO:0000313" key="1">
    <source>
        <dbReference type="EMBL" id="KAK7490576.1"/>
    </source>
</evidence>
<gene>
    <name evidence="1" type="ORF">BaRGS_00018179</name>
</gene>